<evidence type="ECO:0000313" key="3">
    <source>
        <dbReference type="Proteomes" id="UP001359485"/>
    </source>
</evidence>
<dbReference type="Gene3D" id="3.10.20.90">
    <property type="entry name" value="Phosphatidylinositol 3-kinase Catalytic Subunit, Chain A, domain 1"/>
    <property type="match status" value="1"/>
</dbReference>
<dbReference type="InterPro" id="IPR040610">
    <property type="entry name" value="SNRNP25_ubiquitin"/>
</dbReference>
<gene>
    <name evidence="2" type="ORF">RUM44_000065</name>
</gene>
<name>A0ABR1B4D8_POLSC</name>
<evidence type="ECO:0000259" key="1">
    <source>
        <dbReference type="Pfam" id="PF18036"/>
    </source>
</evidence>
<protein>
    <recommendedName>
        <fullName evidence="1">SNRNP25 ubiquitin-like domain-containing protein</fullName>
    </recommendedName>
</protein>
<organism evidence="2 3">
    <name type="scientific">Polyplax serrata</name>
    <name type="common">Common mouse louse</name>
    <dbReference type="NCBI Taxonomy" id="468196"/>
    <lineage>
        <taxon>Eukaryota</taxon>
        <taxon>Metazoa</taxon>
        <taxon>Ecdysozoa</taxon>
        <taxon>Arthropoda</taxon>
        <taxon>Hexapoda</taxon>
        <taxon>Insecta</taxon>
        <taxon>Pterygota</taxon>
        <taxon>Neoptera</taxon>
        <taxon>Paraneoptera</taxon>
        <taxon>Psocodea</taxon>
        <taxon>Troctomorpha</taxon>
        <taxon>Phthiraptera</taxon>
        <taxon>Anoplura</taxon>
        <taxon>Polyplacidae</taxon>
        <taxon>Polyplax</taxon>
    </lineage>
</organism>
<keyword evidence="3" id="KW-1185">Reference proteome</keyword>
<dbReference type="PANTHER" id="PTHR14942">
    <property type="entry name" value="U11/U12 SMALL NUCLEAR RIBONUCLEOPROTEIN 25 KDA PROTEIN"/>
    <property type="match status" value="1"/>
</dbReference>
<evidence type="ECO:0000313" key="2">
    <source>
        <dbReference type="EMBL" id="KAK6634818.1"/>
    </source>
</evidence>
<sequence length="161" mass="18708">MDRDTKKGLGPVNFTHEELMEISITSLNELLAQDTFLCDLPNAVTLEEVNSQIALQYGRSIKIYVLRSGDERMPVIVPQDVGTVADLKKSIKRSVNLKLNRSKKNKFKRKLISWRYFWRIYDLKHNNNLLNNSNAKLADLGIKNKSCVHFVKKYKKMKHNM</sequence>
<dbReference type="CDD" id="cd17058">
    <property type="entry name" value="Ubl_SNRNP25"/>
    <property type="match status" value="1"/>
</dbReference>
<dbReference type="PANTHER" id="PTHR14942:SF0">
    <property type="entry name" value="U11_U12 SMALL NUCLEAR RIBONUCLEOPROTEIN 25 KDA PROTEIN"/>
    <property type="match status" value="1"/>
</dbReference>
<dbReference type="EMBL" id="JAWJWF010000003">
    <property type="protein sequence ID" value="KAK6634818.1"/>
    <property type="molecule type" value="Genomic_DNA"/>
</dbReference>
<dbReference type="InterPro" id="IPR039690">
    <property type="entry name" value="SNRNP25"/>
</dbReference>
<dbReference type="SUPFAM" id="SSF54236">
    <property type="entry name" value="Ubiquitin-like"/>
    <property type="match status" value="1"/>
</dbReference>
<dbReference type="InterPro" id="IPR029071">
    <property type="entry name" value="Ubiquitin-like_domsf"/>
</dbReference>
<dbReference type="Proteomes" id="UP001359485">
    <property type="component" value="Unassembled WGS sequence"/>
</dbReference>
<proteinExistence type="predicted"/>
<feature type="domain" description="SNRNP25 ubiquitin-like" evidence="1">
    <location>
        <begin position="61"/>
        <end position="153"/>
    </location>
</feature>
<accession>A0ABR1B4D8</accession>
<reference evidence="2 3" key="1">
    <citation type="submission" date="2023-09" db="EMBL/GenBank/DDBJ databases">
        <title>Genomes of two closely related lineages of the louse Polyplax serrata with different host specificities.</title>
        <authorList>
            <person name="Martinu J."/>
            <person name="Tarabai H."/>
            <person name="Stefka J."/>
            <person name="Hypsa V."/>
        </authorList>
    </citation>
    <scope>NUCLEOTIDE SEQUENCE [LARGE SCALE GENOMIC DNA]</scope>
    <source>
        <strain evidence="2">98ZLc_SE</strain>
    </source>
</reference>
<dbReference type="Pfam" id="PF18036">
    <property type="entry name" value="Ubiquitin_4"/>
    <property type="match status" value="1"/>
</dbReference>
<comment type="caution">
    <text evidence="2">The sequence shown here is derived from an EMBL/GenBank/DDBJ whole genome shotgun (WGS) entry which is preliminary data.</text>
</comment>